<dbReference type="EMBL" id="LMXI01000025">
    <property type="protein sequence ID" value="KRT60110.1"/>
    <property type="molecule type" value="Genomic_DNA"/>
</dbReference>
<evidence type="ECO:0000313" key="2">
    <source>
        <dbReference type="EMBL" id="KRT60110.1"/>
    </source>
</evidence>
<gene>
    <name evidence="2" type="ORF">Ga0076813_16694</name>
</gene>
<evidence type="ECO:0000256" key="1">
    <source>
        <dbReference type="SAM" id="MobiDB-lite"/>
    </source>
</evidence>
<sequence>MEDDFVELPARNRAATPKPNMISKESAISVEN</sequence>
<evidence type="ECO:0000313" key="3">
    <source>
        <dbReference type="Proteomes" id="UP000051276"/>
    </source>
</evidence>
<dbReference type="AlphaFoldDB" id="A0A0T5ZC50"/>
<comment type="caution">
    <text evidence="2">The sequence shown here is derived from an EMBL/GenBank/DDBJ whole genome shotgun (WGS) entry which is preliminary data.</text>
</comment>
<accession>A0A0T5ZC50</accession>
<dbReference type="Proteomes" id="UP000051276">
    <property type="component" value="Unassembled WGS sequence"/>
</dbReference>
<organism evidence="2 3">
    <name type="scientific">endosymbiont of Ridgeia piscesae</name>
    <dbReference type="NCBI Taxonomy" id="54398"/>
    <lineage>
        <taxon>Bacteria</taxon>
        <taxon>Pseudomonadati</taxon>
        <taxon>Pseudomonadota</taxon>
        <taxon>Gammaproteobacteria</taxon>
        <taxon>sulfur-oxidizing symbionts</taxon>
    </lineage>
</organism>
<feature type="region of interest" description="Disordered" evidence="1">
    <location>
        <begin position="1"/>
        <end position="32"/>
    </location>
</feature>
<protein>
    <submittedName>
        <fullName evidence="2">Uncharacterized protein</fullName>
    </submittedName>
</protein>
<name>A0A0T5ZC50_9GAMM</name>
<reference evidence="2 3" key="1">
    <citation type="submission" date="2015-11" db="EMBL/GenBank/DDBJ databases">
        <title>The genome of Candidatus Endoriftia persephone in Ridgeia piscesae and population structure of the North Eastern Pacific vestimentiferan symbionts.</title>
        <authorList>
            <person name="Perez M."/>
            <person name="Juniper K.S."/>
        </authorList>
    </citation>
    <scope>NUCLEOTIDE SEQUENCE [LARGE SCALE GENOMIC DNA]</scope>
    <source>
        <strain evidence="2">Ind10</strain>
    </source>
</reference>
<proteinExistence type="predicted"/>
<feature type="non-terminal residue" evidence="2">
    <location>
        <position position="32"/>
    </location>
</feature>